<gene>
    <name evidence="2" type="ORF">GV794_21810</name>
</gene>
<dbReference type="InterPro" id="IPR037049">
    <property type="entry name" value="DUF1214_C_sf"/>
</dbReference>
<dbReference type="Pfam" id="PF06742">
    <property type="entry name" value="DUF1214"/>
    <property type="match status" value="1"/>
</dbReference>
<dbReference type="SUPFAM" id="SSF160935">
    <property type="entry name" value="VPA0735-like"/>
    <property type="match status" value="1"/>
</dbReference>
<keyword evidence="3" id="KW-1185">Reference proteome</keyword>
<protein>
    <submittedName>
        <fullName evidence="2">DUF1214 domain-containing protein</fullName>
    </submittedName>
</protein>
<dbReference type="Proteomes" id="UP000470876">
    <property type="component" value="Unassembled WGS sequence"/>
</dbReference>
<evidence type="ECO:0000313" key="2">
    <source>
        <dbReference type="EMBL" id="NEW58264.1"/>
    </source>
</evidence>
<dbReference type="Gene3D" id="2.60.120.600">
    <property type="entry name" value="Domain of unknown function DUF1214, C-terminal domain"/>
    <property type="match status" value="1"/>
</dbReference>
<comment type="caution">
    <text evidence="2">The sequence shown here is derived from an EMBL/GenBank/DDBJ whole genome shotgun (WGS) entry which is preliminary data.</text>
</comment>
<dbReference type="RefSeq" id="WP_163956180.1">
    <property type="nucleotide sequence ID" value="NZ_JAAGUX010000049.1"/>
</dbReference>
<sequence length="106" mass="11782">MVLPSGIPAAKFWSMTLYDDQTRSMLVTDQRFPRAGSQAYTTPAAVAEADSSTVLWFAPEQPAGVARGNWIQTGPGRGWFAILRFYSRTPQFFDRSRPPSEILPAD</sequence>
<evidence type="ECO:0000259" key="1">
    <source>
        <dbReference type="Pfam" id="PF06742"/>
    </source>
</evidence>
<accession>A0ABX0CP47</accession>
<name>A0ABX0CP47_9NOCA</name>
<dbReference type="InterPro" id="IPR010621">
    <property type="entry name" value="DUF1214"/>
</dbReference>
<dbReference type="EMBL" id="JAAGUX010000049">
    <property type="protein sequence ID" value="NEW58264.1"/>
    <property type="molecule type" value="Genomic_DNA"/>
</dbReference>
<dbReference type="PANTHER" id="PTHR36509:SF3">
    <property type="entry name" value="SIGNAL PEPTIDE PROTEIN"/>
    <property type="match status" value="1"/>
</dbReference>
<feature type="domain" description="DUF1214" evidence="1">
    <location>
        <begin position="3"/>
        <end position="87"/>
    </location>
</feature>
<evidence type="ECO:0000313" key="3">
    <source>
        <dbReference type="Proteomes" id="UP000470876"/>
    </source>
</evidence>
<proteinExistence type="predicted"/>
<reference evidence="2 3" key="1">
    <citation type="submission" date="2020-01" db="EMBL/GenBank/DDBJ databases">
        <title>Genetics and antimicrobial susceptibilities of Nocardia species isolated from the soil; a comparison with species isolated from humans.</title>
        <authorList>
            <person name="Carrasco G."/>
            <person name="Monzon S."/>
            <person name="Sansegundo M."/>
            <person name="Garcia E."/>
            <person name="Garrido N."/>
            <person name="Medina M.J."/>
            <person name="Villalon P."/>
            <person name="Ramirez-Arocha A.C."/>
            <person name="Jimenez P."/>
            <person name="Cuesta I."/>
            <person name="Valdezate S."/>
        </authorList>
    </citation>
    <scope>NUCLEOTIDE SEQUENCE [LARGE SCALE GENOMIC DNA]</scope>
    <source>
        <strain evidence="2 3">CNM20110649</strain>
    </source>
</reference>
<organism evidence="2 3">
    <name type="scientific">Nocardia cyriacigeorgica</name>
    <dbReference type="NCBI Taxonomy" id="135487"/>
    <lineage>
        <taxon>Bacteria</taxon>
        <taxon>Bacillati</taxon>
        <taxon>Actinomycetota</taxon>
        <taxon>Actinomycetes</taxon>
        <taxon>Mycobacteriales</taxon>
        <taxon>Nocardiaceae</taxon>
        <taxon>Nocardia</taxon>
    </lineage>
</organism>
<dbReference type="PANTHER" id="PTHR36509">
    <property type="entry name" value="BLL3101 PROTEIN"/>
    <property type="match status" value="1"/>
</dbReference>